<keyword evidence="7" id="KW-0067">ATP-binding</keyword>
<evidence type="ECO:0000256" key="6">
    <source>
        <dbReference type="ARBA" id="ARBA00022777"/>
    </source>
</evidence>
<sequence length="551" mass="59403">MKLSKFQTVRGRLIGLLVLIAVPMALLAATAAVTTYRTVLGSIEDRQLEAAANYAVRTRIWYDGALRALLATVAGVEATGLTDPQCDAIGRQVLAGTQDDQALRLRFANGTSCLASRNGALSAETLDAMTRTLTSRPIVQDLPGAASTTARYDYVDIDGKHYLAIHATGGGAGTGWEGLYVTDVAALERAFDLGALAAGAVVGLIGRSDQILIARGADEKDVSWLPEGSISRTGEPFEAASRAGARRSYSVQRIAEPDLYVLASLDQTVTRAAQTQFLALLIIPLATLALLCAVYLHAIHSHILRWLRGIEQAARQEEQSSFTARALVAEEMPSDIKSVARAFNGMVDAQEQRQHALQTALDRNRLLVRELHHRVKNSLQIVQSYLSLAKRNHSTEAKLALSEAECRVQVLAIAYRFALAEGEMHVVRVDAFLDEVLATISRLLSRPGQLVEGQIASQASLPIDRLIPLGLLVVEVVSRCLWTIQGVHIIARVVDLNPNAAKKAFELKLTADRDVALGPQPKMLAGLAMQIEAVQPVPATAADLGTWQVTT</sequence>
<dbReference type="PANTHER" id="PTHR41523">
    <property type="entry name" value="TWO-COMPONENT SYSTEM SENSOR PROTEIN"/>
    <property type="match status" value="1"/>
</dbReference>
<keyword evidence="8" id="KW-1133">Transmembrane helix</keyword>
<dbReference type="GO" id="GO:0005524">
    <property type="term" value="F:ATP binding"/>
    <property type="evidence" value="ECO:0007669"/>
    <property type="project" value="UniProtKB-KW"/>
</dbReference>
<evidence type="ECO:0000256" key="2">
    <source>
        <dbReference type="ARBA" id="ARBA00012438"/>
    </source>
</evidence>
<evidence type="ECO:0000259" key="9">
    <source>
        <dbReference type="Pfam" id="PF07568"/>
    </source>
</evidence>
<keyword evidence="11" id="KW-1185">Reference proteome</keyword>
<evidence type="ECO:0000313" key="11">
    <source>
        <dbReference type="Proteomes" id="UP000298781"/>
    </source>
</evidence>
<proteinExistence type="predicted"/>
<keyword evidence="6" id="KW-0418">Kinase</keyword>
<dbReference type="PANTHER" id="PTHR41523:SF8">
    <property type="entry name" value="ETHYLENE RESPONSE SENSOR PROTEIN"/>
    <property type="match status" value="1"/>
</dbReference>
<dbReference type="InterPro" id="IPR011495">
    <property type="entry name" value="Sig_transdc_His_kin_sub2_dim/P"/>
</dbReference>
<evidence type="ECO:0000256" key="5">
    <source>
        <dbReference type="ARBA" id="ARBA00022741"/>
    </source>
</evidence>
<dbReference type="GO" id="GO:0004673">
    <property type="term" value="F:protein histidine kinase activity"/>
    <property type="evidence" value="ECO:0007669"/>
    <property type="project" value="UniProtKB-EC"/>
</dbReference>
<dbReference type="KEGG" id="pstg:E8M01_28270"/>
<feature type="transmembrane region" description="Helical" evidence="8">
    <location>
        <begin position="277"/>
        <end position="298"/>
    </location>
</feature>
<keyword evidence="8" id="KW-0812">Transmembrane</keyword>
<evidence type="ECO:0000313" key="10">
    <source>
        <dbReference type="EMBL" id="QCI67778.1"/>
    </source>
</evidence>
<keyword evidence="5" id="KW-0547">Nucleotide-binding</keyword>
<dbReference type="Pfam" id="PF07568">
    <property type="entry name" value="HisKA_2"/>
    <property type="match status" value="1"/>
</dbReference>
<dbReference type="EC" id="2.7.13.3" evidence="2"/>
<dbReference type="EMBL" id="CP039690">
    <property type="protein sequence ID" value="QCI67778.1"/>
    <property type="molecule type" value="Genomic_DNA"/>
</dbReference>
<keyword evidence="4" id="KW-0808">Transferase</keyword>
<dbReference type="RefSeq" id="WP_136963205.1">
    <property type="nucleotide sequence ID" value="NZ_CP039690.1"/>
</dbReference>
<dbReference type="Gene3D" id="3.30.450.20">
    <property type="entry name" value="PAS domain"/>
    <property type="match status" value="1"/>
</dbReference>
<evidence type="ECO:0000256" key="1">
    <source>
        <dbReference type="ARBA" id="ARBA00000085"/>
    </source>
</evidence>
<protein>
    <recommendedName>
        <fullName evidence="2">histidine kinase</fullName>
        <ecNumber evidence="2">2.7.13.3</ecNumber>
    </recommendedName>
</protein>
<dbReference type="Proteomes" id="UP000298781">
    <property type="component" value="Chromosome"/>
</dbReference>
<evidence type="ECO:0000256" key="8">
    <source>
        <dbReference type="SAM" id="Phobius"/>
    </source>
</evidence>
<accession>A0A4D7BCN3</accession>
<comment type="catalytic activity">
    <reaction evidence="1">
        <text>ATP + protein L-histidine = ADP + protein N-phospho-L-histidine.</text>
        <dbReference type="EC" id="2.7.13.3"/>
    </reaction>
</comment>
<keyword evidence="3" id="KW-0597">Phosphoprotein</keyword>
<evidence type="ECO:0000256" key="3">
    <source>
        <dbReference type="ARBA" id="ARBA00022553"/>
    </source>
</evidence>
<feature type="domain" description="Signal transduction histidine kinase subgroup 2 dimerisation and phosphoacceptor" evidence="9">
    <location>
        <begin position="370"/>
        <end position="442"/>
    </location>
</feature>
<gene>
    <name evidence="10" type="ORF">E8M01_28270</name>
</gene>
<organism evidence="10 11">
    <name type="scientific">Phreatobacter stygius</name>
    <dbReference type="NCBI Taxonomy" id="1940610"/>
    <lineage>
        <taxon>Bacteria</taxon>
        <taxon>Pseudomonadati</taxon>
        <taxon>Pseudomonadota</taxon>
        <taxon>Alphaproteobacteria</taxon>
        <taxon>Hyphomicrobiales</taxon>
        <taxon>Phreatobacteraceae</taxon>
        <taxon>Phreatobacter</taxon>
    </lineage>
</organism>
<dbReference type="OrthoDB" id="9767435at2"/>
<keyword evidence="8" id="KW-0472">Membrane</keyword>
<name>A0A4D7BCN3_9HYPH</name>
<evidence type="ECO:0000256" key="4">
    <source>
        <dbReference type="ARBA" id="ARBA00022679"/>
    </source>
</evidence>
<reference evidence="10 11" key="1">
    <citation type="submission" date="2019-04" db="EMBL/GenBank/DDBJ databases">
        <title>Phreatobacter aquaticus sp. nov.</title>
        <authorList>
            <person name="Choi A."/>
        </authorList>
    </citation>
    <scope>NUCLEOTIDE SEQUENCE [LARGE SCALE GENOMIC DNA]</scope>
    <source>
        <strain evidence="10 11">KCTC 52518</strain>
    </source>
</reference>
<dbReference type="AlphaFoldDB" id="A0A4D7BCN3"/>
<evidence type="ECO:0000256" key="7">
    <source>
        <dbReference type="ARBA" id="ARBA00022840"/>
    </source>
</evidence>